<evidence type="ECO:0008006" key="3">
    <source>
        <dbReference type="Google" id="ProtNLM"/>
    </source>
</evidence>
<dbReference type="AlphaFoldDB" id="A0A3D4S3D1"/>
<dbReference type="InterPro" id="IPR016195">
    <property type="entry name" value="Pol/histidinol_Pase-like"/>
</dbReference>
<dbReference type="STRING" id="1121105.GCA_000421665_01261"/>
<comment type="caution">
    <text evidence="1">The sequence shown here is derived from an EMBL/GenBank/DDBJ whole genome shotgun (WGS) entry which is preliminary data.</text>
</comment>
<proteinExistence type="predicted"/>
<dbReference type="SUPFAM" id="SSF89550">
    <property type="entry name" value="PHP domain-like"/>
    <property type="match status" value="1"/>
</dbReference>
<dbReference type="EMBL" id="DQHO01000006">
    <property type="protein sequence ID" value="HCS93260.1"/>
    <property type="molecule type" value="Genomic_DNA"/>
</dbReference>
<evidence type="ECO:0000313" key="2">
    <source>
        <dbReference type="Proteomes" id="UP000262195"/>
    </source>
</evidence>
<dbReference type="Proteomes" id="UP000262195">
    <property type="component" value="Unassembled WGS sequence"/>
</dbReference>
<dbReference type="Gene3D" id="3.20.20.140">
    <property type="entry name" value="Metal-dependent hydrolases"/>
    <property type="match status" value="1"/>
</dbReference>
<evidence type="ECO:0000313" key="1">
    <source>
        <dbReference type="EMBL" id="HCS93260.1"/>
    </source>
</evidence>
<gene>
    <name evidence="1" type="ORF">DIW15_00945</name>
</gene>
<protein>
    <recommendedName>
        <fullName evidence="3">PHP domain-containing protein</fullName>
    </recommendedName>
</protein>
<accession>A0A3D4S3D1</accession>
<reference evidence="1 2" key="1">
    <citation type="journal article" date="2018" name="Nat. Biotechnol.">
        <title>A standardized bacterial taxonomy based on genome phylogeny substantially revises the tree of life.</title>
        <authorList>
            <person name="Parks D.H."/>
            <person name="Chuvochina M."/>
            <person name="Waite D.W."/>
            <person name="Rinke C."/>
            <person name="Skarshewski A."/>
            <person name="Chaumeil P.A."/>
            <person name="Hugenholtz P."/>
        </authorList>
    </citation>
    <scope>NUCLEOTIDE SEQUENCE [LARGE SCALE GENOMIC DNA]</scope>
    <source>
        <strain evidence="1">UBA11306</strain>
    </source>
</reference>
<sequence>MIIDFHTHGKLAKTLTFKKEYTKWLFDTAIESGLEALCLTEHFNTTQFEDLYEFVATELTPHGDCFIYKNQLKVFPGIEIDINEGGHNLVIGQLKDILAIHNDLKPFMKKGHFIPLEGLGQLVKQHPVIFGAAHSYREGGNIPSLAPELLANYDFIDLNGKDFAAKGELCEFEVNSFAKSLEKPVVAGSDTHQGYQYMTVYNNFRYDVDTVEDLKKAVLSENYTVHTASDAVFRVETASTLKKAMKQIDALGGNYVSILPH</sequence>
<name>A0A3D4S3D1_9ENTE</name>
<organism evidence="1 2">
    <name type="scientific">Bavariicoccus seileri</name>
    <dbReference type="NCBI Taxonomy" id="549685"/>
    <lineage>
        <taxon>Bacteria</taxon>
        <taxon>Bacillati</taxon>
        <taxon>Bacillota</taxon>
        <taxon>Bacilli</taxon>
        <taxon>Lactobacillales</taxon>
        <taxon>Enterococcaceae</taxon>
        <taxon>Bavariicoccus</taxon>
    </lineage>
</organism>